<accession>M0MQ23</accession>
<evidence type="ECO:0000313" key="1">
    <source>
        <dbReference type="EMBL" id="EMA47741.1"/>
    </source>
</evidence>
<dbReference type="Proteomes" id="UP000011625">
    <property type="component" value="Unassembled WGS sequence"/>
</dbReference>
<reference evidence="1 2" key="1">
    <citation type="journal article" date="2014" name="PLoS Genet.">
        <title>Phylogenetically driven sequencing of extremely halophilic archaea reveals strategies for static and dynamic osmo-response.</title>
        <authorList>
            <person name="Becker E.A."/>
            <person name="Seitzer P.M."/>
            <person name="Tritt A."/>
            <person name="Larsen D."/>
            <person name="Krusor M."/>
            <person name="Yao A.I."/>
            <person name="Wu D."/>
            <person name="Madern D."/>
            <person name="Eisen J.A."/>
            <person name="Darling A.E."/>
            <person name="Facciotti M.T."/>
        </authorList>
    </citation>
    <scope>NUCLEOTIDE SEQUENCE [LARGE SCALE GENOMIC DNA]</scope>
    <source>
        <strain evidence="1 2">DSM 8989</strain>
    </source>
</reference>
<sequence>MPIKEYEWESLEYEHEPLLKALETQLQEGFPQAYTLEELANELRIVEEVDAEPDLFLRTELYVYLDILVDRGRIEAKDSGGYVPEPTTYYRAKGSAETD</sequence>
<gene>
    <name evidence="1" type="ORF">C450_20511</name>
</gene>
<dbReference type="RefSeq" id="WP_005046963.1">
    <property type="nucleotide sequence ID" value="NZ_AOME01000108.1"/>
</dbReference>
<evidence type="ECO:0000313" key="2">
    <source>
        <dbReference type="Proteomes" id="UP000011625"/>
    </source>
</evidence>
<name>M0MQ23_9EURY</name>
<dbReference type="EMBL" id="AOME01000108">
    <property type="protein sequence ID" value="EMA47741.1"/>
    <property type="molecule type" value="Genomic_DNA"/>
</dbReference>
<dbReference type="AlphaFoldDB" id="M0MQ23"/>
<organism evidence="1 2">
    <name type="scientific">Halococcus salifodinae DSM 8989</name>
    <dbReference type="NCBI Taxonomy" id="1227456"/>
    <lineage>
        <taxon>Archaea</taxon>
        <taxon>Methanobacteriati</taxon>
        <taxon>Methanobacteriota</taxon>
        <taxon>Stenosarchaea group</taxon>
        <taxon>Halobacteria</taxon>
        <taxon>Halobacteriales</taxon>
        <taxon>Halococcaceae</taxon>
        <taxon>Halococcus</taxon>
    </lineage>
</organism>
<protein>
    <submittedName>
        <fullName evidence="1">Uncharacterized protein</fullName>
    </submittedName>
</protein>
<dbReference type="PATRIC" id="fig|1227456.3.peg.4140"/>
<keyword evidence="2" id="KW-1185">Reference proteome</keyword>
<proteinExistence type="predicted"/>
<comment type="caution">
    <text evidence="1">The sequence shown here is derived from an EMBL/GenBank/DDBJ whole genome shotgun (WGS) entry which is preliminary data.</text>
</comment>